<evidence type="ECO:0000256" key="12">
    <source>
        <dbReference type="ARBA" id="ARBA00069372"/>
    </source>
</evidence>
<evidence type="ECO:0000313" key="22">
    <source>
        <dbReference type="EMBL" id="PKZ22475.1"/>
    </source>
</evidence>
<dbReference type="InterPro" id="IPR036291">
    <property type="entry name" value="NAD(P)-bd_dom_sf"/>
</dbReference>
<evidence type="ECO:0000256" key="2">
    <source>
        <dbReference type="ARBA" id="ARBA00022516"/>
    </source>
</evidence>
<evidence type="ECO:0000256" key="8">
    <source>
        <dbReference type="ARBA" id="ARBA00023209"/>
    </source>
</evidence>
<comment type="function">
    <text evidence="14">Catalyzes the reduction of the glycolytic intermediate dihydroxyacetone phosphate (DHAP) to sn-glycerol 3-phosphate (G3P), the key precursor for phospholipid synthesis.</text>
</comment>
<proteinExistence type="inferred from homology"/>
<keyword evidence="8 14" id="KW-0594">Phospholipid biosynthesis</keyword>
<dbReference type="GO" id="GO:0005829">
    <property type="term" value="C:cytosol"/>
    <property type="evidence" value="ECO:0007669"/>
    <property type="project" value="TreeGrafter"/>
</dbReference>
<dbReference type="GO" id="GO:0008654">
    <property type="term" value="P:phospholipid biosynthetic process"/>
    <property type="evidence" value="ECO:0007669"/>
    <property type="project" value="UniProtKB-KW"/>
</dbReference>
<gene>
    <name evidence="14" type="primary">gpsA</name>
    <name evidence="21" type="ORF">AWM72_05760</name>
    <name evidence="22" type="ORF">CYJ28_04995</name>
</gene>
<keyword evidence="23" id="KW-1185">Reference proteome</keyword>
<accession>A0A120I9A5</accession>
<keyword evidence="14" id="KW-0963">Cytoplasm</keyword>
<dbReference type="PIRSF" id="PIRSF000114">
    <property type="entry name" value="Glycerol-3-P_dh"/>
    <property type="match status" value="1"/>
</dbReference>
<dbReference type="Pfam" id="PF07479">
    <property type="entry name" value="NAD_Gly3P_dh_C"/>
    <property type="match status" value="1"/>
</dbReference>
<sequence>MQSYRVAVLGAGSWGSALAMVLNDNQHQVRLWTVDADQAEEIRQTRINAAYLPDLHLAEDILVTTDLSEALKQADMVCFVVPTKAIRSVSQQVKEVLASDQASGADKPPLILHASKGLEQGSHLRISQIIEEVLEDCDYRGIVALSGPSHAEEVAVRHITTITAASRDLEAAKEVQAVFLNRYFRVYTNTDCIGVELGGALKNIIAVAAGGVDGLNYGDNTKAALITRGLAEITRLGLAMGADPLTFSGLSGVGDLIVTCNSVHSRNWRAGNQIAQGASPEEVEAKMGMVVEGIPTTKAAYELAADLGVDMPITNALYAILYEGMPVEEALTQLMMREGKEEAQLRSALIDYLAKRT</sequence>
<evidence type="ECO:0000256" key="1">
    <source>
        <dbReference type="ARBA" id="ARBA00011009"/>
    </source>
</evidence>
<keyword evidence="6 14" id="KW-0520">NAD</keyword>
<dbReference type="Gene3D" id="3.40.50.720">
    <property type="entry name" value="NAD(P)-binding Rossmann-like Domain"/>
    <property type="match status" value="1"/>
</dbReference>
<dbReference type="AlphaFoldDB" id="A0A120I9A5"/>
<dbReference type="FunFam" id="1.10.1040.10:FF:000001">
    <property type="entry name" value="Glycerol-3-phosphate dehydrogenase [NAD(P)+]"/>
    <property type="match status" value="1"/>
</dbReference>
<feature type="binding site" evidence="14">
    <location>
        <position position="202"/>
    </location>
    <ligand>
        <name>sn-glycerol 3-phosphate</name>
        <dbReference type="ChEBI" id="CHEBI:57597"/>
    </ligand>
</feature>
<feature type="binding site" evidence="14">
    <location>
        <position position="13"/>
    </location>
    <ligand>
        <name>NADPH</name>
        <dbReference type="ChEBI" id="CHEBI:57783"/>
    </ligand>
</feature>
<dbReference type="RefSeq" id="WP_067974667.1">
    <property type="nucleotide sequence ID" value="NZ_CAJHKM010000001.1"/>
</dbReference>
<keyword evidence="9 14" id="KW-1208">Phospholipid metabolism</keyword>
<feature type="binding site" evidence="14">
    <location>
        <position position="151"/>
    </location>
    <ligand>
        <name>NADPH</name>
        <dbReference type="ChEBI" id="CHEBI:57783"/>
    </ligand>
</feature>
<comment type="pathway">
    <text evidence="14">Membrane lipid metabolism; glycerophospholipid metabolism.</text>
</comment>
<feature type="binding site" evidence="14">
    <location>
        <position position="255"/>
    </location>
    <ligand>
        <name>sn-glycerol 3-phosphate</name>
        <dbReference type="ChEBI" id="CHEBI:57597"/>
    </ligand>
</feature>
<dbReference type="EMBL" id="PKGY01000002">
    <property type="protein sequence ID" value="PKZ22475.1"/>
    <property type="molecule type" value="Genomic_DNA"/>
</dbReference>
<evidence type="ECO:0000256" key="6">
    <source>
        <dbReference type="ARBA" id="ARBA00023027"/>
    </source>
</evidence>
<feature type="binding site" evidence="14">
    <location>
        <position position="14"/>
    </location>
    <ligand>
        <name>NADPH</name>
        <dbReference type="ChEBI" id="CHEBI:57783"/>
    </ligand>
</feature>
<feature type="binding site" evidence="14">
    <location>
        <position position="51"/>
    </location>
    <ligand>
        <name>NADPH</name>
        <dbReference type="ChEBI" id="CHEBI:57783"/>
    </ligand>
</feature>
<dbReference type="FunFam" id="3.40.50.720:FF:000019">
    <property type="entry name" value="Glycerol-3-phosphate dehydrogenase [NAD(P)+]"/>
    <property type="match status" value="1"/>
</dbReference>
<dbReference type="HAMAP" id="MF_00394">
    <property type="entry name" value="NAD_Glyc3P_dehydrog"/>
    <property type="match status" value="1"/>
</dbReference>
<dbReference type="KEGG" id="asan:AWM72_05760"/>
<dbReference type="GO" id="GO:0005975">
    <property type="term" value="P:carbohydrate metabolic process"/>
    <property type="evidence" value="ECO:0007669"/>
    <property type="project" value="InterPro"/>
</dbReference>
<evidence type="ECO:0000313" key="24">
    <source>
        <dbReference type="Proteomes" id="UP000234239"/>
    </source>
</evidence>
<dbReference type="GO" id="GO:0006650">
    <property type="term" value="P:glycerophospholipid metabolic process"/>
    <property type="evidence" value="ECO:0007669"/>
    <property type="project" value="UniProtKB-UniRule"/>
</dbReference>
<feature type="binding site" evidence="14">
    <location>
        <position position="266"/>
    </location>
    <ligand>
        <name>NADPH</name>
        <dbReference type="ChEBI" id="CHEBI:57783"/>
    </ligand>
</feature>
<dbReference type="Gene3D" id="1.10.1040.10">
    <property type="entry name" value="N-(1-d-carboxylethyl)-l-norvaline Dehydrogenase, domain 2"/>
    <property type="match status" value="1"/>
</dbReference>
<dbReference type="Proteomes" id="UP000069912">
    <property type="component" value="Chromosome"/>
</dbReference>
<feature type="binding site" evidence="14">
    <location>
        <position position="147"/>
    </location>
    <ligand>
        <name>sn-glycerol 3-phosphate</name>
        <dbReference type="ChEBI" id="CHEBI:57597"/>
    </ligand>
</feature>
<dbReference type="SUPFAM" id="SSF51735">
    <property type="entry name" value="NAD(P)-binding Rossmann-fold domains"/>
    <property type="match status" value="1"/>
</dbReference>
<comment type="catalytic activity">
    <reaction evidence="10">
        <text>sn-glycerol 3-phosphate + NADP(+) = dihydroxyacetone phosphate + NADPH + H(+)</text>
        <dbReference type="Rhea" id="RHEA:11096"/>
        <dbReference type="ChEBI" id="CHEBI:15378"/>
        <dbReference type="ChEBI" id="CHEBI:57597"/>
        <dbReference type="ChEBI" id="CHEBI:57642"/>
        <dbReference type="ChEBI" id="CHEBI:57783"/>
        <dbReference type="ChEBI" id="CHEBI:58349"/>
        <dbReference type="EC" id="1.1.1.94"/>
    </reaction>
    <physiologicalReaction direction="right-to-left" evidence="10">
        <dbReference type="Rhea" id="RHEA:11098"/>
    </physiologicalReaction>
</comment>
<feature type="binding site" evidence="17">
    <location>
        <position position="266"/>
    </location>
    <ligand>
        <name>NAD(+)</name>
        <dbReference type="ChEBI" id="CHEBI:57540"/>
    </ligand>
</feature>
<dbReference type="InterPro" id="IPR008927">
    <property type="entry name" value="6-PGluconate_DH-like_C_sf"/>
</dbReference>
<keyword evidence="3 14" id="KW-0547">Nucleotide-binding</keyword>
<dbReference type="GO" id="GO:0046167">
    <property type="term" value="P:glycerol-3-phosphate biosynthetic process"/>
    <property type="evidence" value="ECO:0007669"/>
    <property type="project" value="UniProtKB-UniRule"/>
</dbReference>
<reference evidence="21 23" key="1">
    <citation type="journal article" date="2016" name="Genome Announc.">
        <title>Complete Genome Sequences of Aerococcus christensenii CCUG 28831T, Aerococcus sanguinicola CCUG 43001T, Aerococcus urinae CCUG 36881T, Aerococcus urinaeequi CCUG 28094T, Aerococcus urinaehominis CCUG 42038 BT, and Aerococcus viridans CCUG 4311T.</title>
        <authorList>
            <person name="Carkaci D."/>
            <person name="Dargis R."/>
            <person name="Nielsen X.C."/>
            <person name="Skovgaard O."/>
            <person name="Fuursted K."/>
            <person name="Christensen J.J."/>
        </authorList>
    </citation>
    <scope>NUCLEOTIDE SEQUENCE [LARGE SCALE GENOMIC DNA]</scope>
    <source>
        <strain evidence="21 23">CCUG43001</strain>
    </source>
</reference>
<organism evidence="21 23">
    <name type="scientific">Aerococcus sanguinicola</name>
    <dbReference type="NCBI Taxonomy" id="119206"/>
    <lineage>
        <taxon>Bacteria</taxon>
        <taxon>Bacillati</taxon>
        <taxon>Bacillota</taxon>
        <taxon>Bacilli</taxon>
        <taxon>Lactobacillales</taxon>
        <taxon>Aerococcaceae</taxon>
        <taxon>Aerococcus</taxon>
    </lineage>
</organism>
<feature type="active site" description="Proton acceptor" evidence="14 15">
    <location>
        <position position="202"/>
    </location>
</feature>
<dbReference type="InterPro" id="IPR006168">
    <property type="entry name" value="G3P_DH_NAD-dep"/>
</dbReference>
<evidence type="ECO:0000256" key="11">
    <source>
        <dbReference type="ARBA" id="ARBA00066687"/>
    </source>
</evidence>
<dbReference type="PANTHER" id="PTHR11728:SF1">
    <property type="entry name" value="GLYCEROL-3-PHOSPHATE DEHYDROGENASE [NAD(+)] 2, CHLOROPLASTIC"/>
    <property type="match status" value="1"/>
</dbReference>
<dbReference type="NCBIfam" id="NF000941">
    <property type="entry name" value="PRK00094.1-3"/>
    <property type="match status" value="1"/>
</dbReference>
<dbReference type="UniPathway" id="UPA00940"/>
<reference evidence="23" key="2">
    <citation type="submission" date="2016-01" db="EMBL/GenBank/DDBJ databases">
        <title>Six Aerococcus type strain genome sequencing and assembly using PacBio and Illumina Hiseq.</title>
        <authorList>
            <person name="Carkaci D."/>
            <person name="Dargis R."/>
            <person name="Nielsen X.C."/>
            <person name="Skovgaard O."/>
            <person name="Fuursted K."/>
            <person name="Christensen J.J."/>
        </authorList>
    </citation>
    <scope>NUCLEOTIDE SEQUENCE [LARGE SCALE GENOMIC DNA]</scope>
    <source>
        <strain evidence="23">CCUG43001</strain>
    </source>
</reference>
<evidence type="ECO:0000256" key="9">
    <source>
        <dbReference type="ARBA" id="ARBA00023264"/>
    </source>
</evidence>
<dbReference type="SUPFAM" id="SSF48179">
    <property type="entry name" value="6-phosphogluconate dehydrogenase C-terminal domain-like"/>
    <property type="match status" value="1"/>
</dbReference>
<feature type="domain" description="Glycerol-3-phosphate dehydrogenase NAD-dependent C-terminal" evidence="20">
    <location>
        <begin position="191"/>
        <end position="331"/>
    </location>
</feature>
<evidence type="ECO:0000256" key="5">
    <source>
        <dbReference type="ARBA" id="ARBA00023002"/>
    </source>
</evidence>
<evidence type="ECO:0000256" key="16">
    <source>
        <dbReference type="PIRSR" id="PIRSR000114-2"/>
    </source>
</evidence>
<reference evidence="22 24" key="3">
    <citation type="submission" date="2017-12" db="EMBL/GenBank/DDBJ databases">
        <title>Phylogenetic diversity of female urinary microbiome.</title>
        <authorList>
            <person name="Thomas-White K."/>
            <person name="Wolfe A.J."/>
        </authorList>
    </citation>
    <scope>NUCLEOTIDE SEQUENCE [LARGE SCALE GENOMIC DNA]</scope>
    <source>
        <strain evidence="22 24">UMB0139</strain>
    </source>
</reference>
<feature type="binding site" evidence="17">
    <location>
        <begin position="10"/>
        <end position="15"/>
    </location>
    <ligand>
        <name>NAD(+)</name>
        <dbReference type="ChEBI" id="CHEBI:57540"/>
    </ligand>
</feature>
<feature type="binding site" evidence="14">
    <location>
        <position position="116"/>
    </location>
    <ligand>
        <name>sn-glycerol 3-phosphate</name>
        <dbReference type="ChEBI" id="CHEBI:57597"/>
    </ligand>
</feature>
<dbReference type="Pfam" id="PF01210">
    <property type="entry name" value="NAD_Gly3P_dh_N"/>
    <property type="match status" value="1"/>
</dbReference>
<comment type="catalytic activity">
    <reaction evidence="14">
        <text>sn-glycerol 3-phosphate + NAD(+) = dihydroxyacetone phosphate + NADH + H(+)</text>
        <dbReference type="Rhea" id="RHEA:11092"/>
        <dbReference type="ChEBI" id="CHEBI:15378"/>
        <dbReference type="ChEBI" id="CHEBI:57540"/>
        <dbReference type="ChEBI" id="CHEBI:57597"/>
        <dbReference type="ChEBI" id="CHEBI:57642"/>
        <dbReference type="ChEBI" id="CHEBI:57945"/>
        <dbReference type="EC" id="1.1.1.94"/>
    </reaction>
</comment>
<feature type="domain" description="Glycerol-3-phosphate dehydrogenase NAD-dependent N-terminal" evidence="19">
    <location>
        <begin position="6"/>
        <end position="171"/>
    </location>
</feature>
<dbReference type="OrthoDB" id="9812273at2"/>
<evidence type="ECO:0000256" key="17">
    <source>
        <dbReference type="PIRSR" id="PIRSR000114-3"/>
    </source>
</evidence>
<evidence type="ECO:0000313" key="21">
    <source>
        <dbReference type="EMBL" id="AMB94299.1"/>
    </source>
</evidence>
<keyword evidence="2 14" id="KW-0444">Lipid biosynthesis</keyword>
<evidence type="ECO:0000256" key="14">
    <source>
        <dbReference type="HAMAP-Rule" id="MF_00394"/>
    </source>
</evidence>
<keyword evidence="5 14" id="KW-0560">Oxidoreductase</keyword>
<dbReference type="Proteomes" id="UP000234239">
    <property type="component" value="Unassembled WGS sequence"/>
</dbReference>
<feature type="binding site" evidence="14">
    <location>
        <position position="290"/>
    </location>
    <ligand>
        <name>NADPH</name>
        <dbReference type="ChEBI" id="CHEBI:57783"/>
    </ligand>
</feature>
<evidence type="ECO:0000256" key="10">
    <source>
        <dbReference type="ARBA" id="ARBA00052716"/>
    </source>
</evidence>
<name>A0A120I9A5_9LACT</name>
<evidence type="ECO:0000256" key="18">
    <source>
        <dbReference type="RuleBase" id="RU000437"/>
    </source>
</evidence>
<dbReference type="EMBL" id="CP014160">
    <property type="protein sequence ID" value="AMB94299.1"/>
    <property type="molecule type" value="Genomic_DNA"/>
</dbReference>
<dbReference type="GeneID" id="92903571"/>
<feature type="binding site" evidence="14">
    <location>
        <position position="292"/>
    </location>
    <ligand>
        <name>NADPH</name>
        <dbReference type="ChEBI" id="CHEBI:57783"/>
    </ligand>
</feature>
<dbReference type="InterPro" id="IPR006109">
    <property type="entry name" value="G3P_DH_NAD-dep_C"/>
</dbReference>
<dbReference type="InterPro" id="IPR011128">
    <property type="entry name" value="G3P_DH_NAD-dep_N"/>
</dbReference>
<dbReference type="PANTHER" id="PTHR11728">
    <property type="entry name" value="GLYCEROL-3-PHOSPHATE DEHYDROGENASE"/>
    <property type="match status" value="1"/>
</dbReference>
<dbReference type="NCBIfam" id="NF000940">
    <property type="entry name" value="PRK00094.1-2"/>
    <property type="match status" value="1"/>
</dbReference>
<dbReference type="PRINTS" id="PR00077">
    <property type="entry name" value="GPDHDRGNASE"/>
</dbReference>
<evidence type="ECO:0000256" key="15">
    <source>
        <dbReference type="PIRSR" id="PIRSR000114-1"/>
    </source>
</evidence>
<evidence type="ECO:0000259" key="20">
    <source>
        <dbReference type="Pfam" id="PF07479"/>
    </source>
</evidence>
<feature type="binding site" evidence="17">
    <location>
        <position position="151"/>
    </location>
    <ligand>
        <name>NAD(+)</name>
        <dbReference type="ChEBI" id="CHEBI:57540"/>
    </ligand>
</feature>
<evidence type="ECO:0000256" key="3">
    <source>
        <dbReference type="ARBA" id="ARBA00022741"/>
    </source>
</evidence>
<feature type="binding site" evidence="16">
    <location>
        <begin position="266"/>
        <end position="267"/>
    </location>
    <ligand>
        <name>substrate</name>
    </ligand>
</feature>
<feature type="binding site" evidence="14">
    <location>
        <position position="267"/>
    </location>
    <ligand>
        <name>sn-glycerol 3-phosphate</name>
        <dbReference type="ChEBI" id="CHEBI:57597"/>
    </ligand>
</feature>
<dbReference type="GO" id="GO:0047952">
    <property type="term" value="F:glycerol-3-phosphate dehydrogenase [NAD(P)+] activity"/>
    <property type="evidence" value="ECO:0007669"/>
    <property type="project" value="UniProtKB-UniRule"/>
</dbReference>
<evidence type="ECO:0000259" key="19">
    <source>
        <dbReference type="Pfam" id="PF01210"/>
    </source>
</evidence>
<feature type="binding site" evidence="14">
    <location>
        <position position="149"/>
    </location>
    <ligand>
        <name>sn-glycerol 3-phosphate</name>
        <dbReference type="ChEBI" id="CHEBI:57597"/>
    </ligand>
</feature>
<feature type="binding site" evidence="16">
    <location>
        <position position="116"/>
    </location>
    <ligand>
        <name>substrate</name>
    </ligand>
</feature>
<evidence type="ECO:0000256" key="7">
    <source>
        <dbReference type="ARBA" id="ARBA00023098"/>
    </source>
</evidence>
<dbReference type="GO" id="GO:0051287">
    <property type="term" value="F:NAD binding"/>
    <property type="evidence" value="ECO:0007669"/>
    <property type="project" value="InterPro"/>
</dbReference>
<evidence type="ECO:0000256" key="13">
    <source>
        <dbReference type="ARBA" id="ARBA00080511"/>
    </source>
</evidence>
<dbReference type="NCBIfam" id="NF000942">
    <property type="entry name" value="PRK00094.1-4"/>
    <property type="match status" value="1"/>
</dbReference>
<protein>
    <recommendedName>
        <fullName evidence="12 14">Glycerol-3-phosphate dehydrogenase [NAD(P)+]</fullName>
        <ecNumber evidence="11 14">1.1.1.94</ecNumber>
    </recommendedName>
    <alternativeName>
        <fullName evidence="14">NAD(P)(+)-dependent glycerol-3-phosphate dehydrogenase</fullName>
    </alternativeName>
    <alternativeName>
        <fullName evidence="13 14">NAD(P)H-dependent dihydroxyacetone-phosphate reductase</fullName>
    </alternativeName>
</protein>
<feature type="binding site" evidence="14">
    <location>
        <position position="266"/>
    </location>
    <ligand>
        <name>sn-glycerol 3-phosphate</name>
        <dbReference type="ChEBI" id="CHEBI:57597"/>
    </ligand>
</feature>
<feature type="binding site" evidence="14">
    <location>
        <position position="265"/>
    </location>
    <ligand>
        <name>sn-glycerol 3-phosphate</name>
        <dbReference type="ChEBI" id="CHEBI:57597"/>
    </ligand>
</feature>
<dbReference type="EC" id="1.1.1.94" evidence="11 14"/>
<keyword evidence="4 14" id="KW-0521">NADP</keyword>
<comment type="caution">
    <text evidence="14">Lacks conserved residue(s) required for the propagation of feature annotation.</text>
</comment>
<feature type="binding site" evidence="14">
    <location>
        <position position="116"/>
    </location>
    <ligand>
        <name>NADPH</name>
        <dbReference type="ChEBI" id="CHEBI:57783"/>
    </ligand>
</feature>
<evidence type="ECO:0000256" key="4">
    <source>
        <dbReference type="ARBA" id="ARBA00022857"/>
    </source>
</evidence>
<evidence type="ECO:0000313" key="23">
    <source>
        <dbReference type="Proteomes" id="UP000069912"/>
    </source>
</evidence>
<comment type="subcellular location">
    <subcellularLocation>
        <location evidence="14">Cytoplasm</location>
    </subcellularLocation>
</comment>
<comment type="similarity">
    <text evidence="1 14 18">Belongs to the NAD-dependent glycerol-3-phosphate dehydrogenase family.</text>
</comment>
<dbReference type="InterPro" id="IPR013328">
    <property type="entry name" value="6PGD_dom2"/>
</dbReference>
<keyword evidence="7 14" id="KW-0443">Lipid metabolism</keyword>
<dbReference type="GO" id="GO:0046168">
    <property type="term" value="P:glycerol-3-phosphate catabolic process"/>
    <property type="evidence" value="ECO:0007669"/>
    <property type="project" value="InterPro"/>
</dbReference>